<dbReference type="Proteomes" id="UP001063698">
    <property type="component" value="Chromosome"/>
</dbReference>
<keyword evidence="5" id="KW-0067">ATP-binding</keyword>
<dbReference type="InterPro" id="IPR016188">
    <property type="entry name" value="PurM-like_N"/>
</dbReference>
<evidence type="ECO:0000256" key="4">
    <source>
        <dbReference type="ARBA" id="ARBA00022741"/>
    </source>
</evidence>
<dbReference type="Gene3D" id="3.90.650.10">
    <property type="entry name" value="PurM-like C-terminal domain"/>
    <property type="match status" value="1"/>
</dbReference>
<dbReference type="InterPro" id="IPR004733">
    <property type="entry name" value="PurM_cligase"/>
</dbReference>
<dbReference type="GO" id="GO:0004641">
    <property type="term" value="F:phosphoribosylformylglycinamidine cyclo-ligase activity"/>
    <property type="evidence" value="ECO:0007669"/>
    <property type="project" value="UniProtKB-EC"/>
</dbReference>
<keyword evidence="9" id="KW-1185">Reference proteome</keyword>
<dbReference type="CDD" id="cd02196">
    <property type="entry name" value="PurM"/>
    <property type="match status" value="1"/>
</dbReference>
<dbReference type="GO" id="GO:0005829">
    <property type="term" value="C:cytosol"/>
    <property type="evidence" value="ECO:0007669"/>
    <property type="project" value="TreeGrafter"/>
</dbReference>
<dbReference type="EMBL" id="CP006868">
    <property type="protein sequence ID" value="UXD21900.1"/>
    <property type="molecule type" value="Genomic_DNA"/>
</dbReference>
<feature type="domain" description="PurM-like N-terminal" evidence="6">
    <location>
        <begin position="42"/>
        <end position="149"/>
    </location>
</feature>
<comment type="pathway">
    <text evidence="1">Purine metabolism; IMP biosynthesis via de novo pathway; 5-amino-1-(5-phospho-D-ribosyl)imidazole from N(2)-formyl-N(1)-(5-phospho-D-ribosyl)glycinamide: step 2/2.</text>
</comment>
<evidence type="ECO:0000256" key="3">
    <source>
        <dbReference type="ARBA" id="ARBA00022598"/>
    </source>
</evidence>
<reference evidence="8" key="1">
    <citation type="submission" date="2013-11" db="EMBL/GenBank/DDBJ databases">
        <title>Comparative genomics of Ignicoccus.</title>
        <authorList>
            <person name="Podar M."/>
        </authorList>
    </citation>
    <scope>NUCLEOTIDE SEQUENCE</scope>
    <source>
        <strain evidence="8">DSM 13166</strain>
    </source>
</reference>
<evidence type="ECO:0000259" key="6">
    <source>
        <dbReference type="Pfam" id="PF00586"/>
    </source>
</evidence>
<dbReference type="SUPFAM" id="SSF56042">
    <property type="entry name" value="PurM C-terminal domain-like"/>
    <property type="match status" value="1"/>
</dbReference>
<gene>
    <name evidence="8" type="ORF">IPA_09375</name>
</gene>
<feature type="domain" description="PurM-like C-terminal" evidence="7">
    <location>
        <begin position="158"/>
        <end position="305"/>
    </location>
</feature>
<dbReference type="PANTHER" id="PTHR10520:SF12">
    <property type="entry name" value="TRIFUNCTIONAL PURINE BIOSYNTHETIC PROTEIN ADENOSINE-3"/>
    <property type="match status" value="1"/>
</dbReference>
<dbReference type="SUPFAM" id="SSF55326">
    <property type="entry name" value="PurM N-terminal domain-like"/>
    <property type="match status" value="1"/>
</dbReference>
<organism evidence="8 9">
    <name type="scientific">Ignicoccus pacificus DSM 13166</name>
    <dbReference type="NCBI Taxonomy" id="940294"/>
    <lineage>
        <taxon>Archaea</taxon>
        <taxon>Thermoproteota</taxon>
        <taxon>Thermoprotei</taxon>
        <taxon>Desulfurococcales</taxon>
        <taxon>Desulfurococcaceae</taxon>
        <taxon>Ignicoccus</taxon>
    </lineage>
</organism>
<dbReference type="InterPro" id="IPR036676">
    <property type="entry name" value="PurM-like_C_sf"/>
</dbReference>
<evidence type="ECO:0000259" key="7">
    <source>
        <dbReference type="Pfam" id="PF02769"/>
    </source>
</evidence>
<dbReference type="GO" id="GO:0046084">
    <property type="term" value="P:adenine biosynthetic process"/>
    <property type="evidence" value="ECO:0007669"/>
    <property type="project" value="TreeGrafter"/>
</dbReference>
<protein>
    <recommendedName>
        <fullName evidence="2">phosphoribosylformylglycinamidine cyclo-ligase</fullName>
        <ecNumber evidence="2">6.3.3.1</ecNumber>
    </recommendedName>
</protein>
<keyword evidence="3" id="KW-0436">Ligase</keyword>
<evidence type="ECO:0000313" key="9">
    <source>
        <dbReference type="Proteomes" id="UP001063698"/>
    </source>
</evidence>
<dbReference type="GO" id="GO:0006189">
    <property type="term" value="P:'de novo' IMP biosynthetic process"/>
    <property type="evidence" value="ECO:0007669"/>
    <property type="project" value="InterPro"/>
</dbReference>
<proteinExistence type="predicted"/>
<accession>A0A977PL32</accession>
<dbReference type="EC" id="6.3.3.1" evidence="2"/>
<dbReference type="InterPro" id="IPR010918">
    <property type="entry name" value="PurM-like_C_dom"/>
</dbReference>
<dbReference type="PANTHER" id="PTHR10520">
    <property type="entry name" value="TRIFUNCTIONAL PURINE BIOSYNTHETIC PROTEIN ADENOSINE-3-RELATED"/>
    <property type="match status" value="1"/>
</dbReference>
<dbReference type="Pfam" id="PF00586">
    <property type="entry name" value="AIRS"/>
    <property type="match status" value="1"/>
</dbReference>
<dbReference type="KEGG" id="ipc:IPA_09375"/>
<name>A0A977PL32_9CREN</name>
<evidence type="ECO:0000313" key="8">
    <source>
        <dbReference type="EMBL" id="UXD21900.1"/>
    </source>
</evidence>
<evidence type="ECO:0000256" key="5">
    <source>
        <dbReference type="ARBA" id="ARBA00022840"/>
    </source>
</evidence>
<dbReference type="GO" id="GO:0004637">
    <property type="term" value="F:phosphoribosylamine-glycine ligase activity"/>
    <property type="evidence" value="ECO:0007669"/>
    <property type="project" value="TreeGrafter"/>
</dbReference>
<keyword evidence="4" id="KW-0547">Nucleotide-binding</keyword>
<dbReference type="Gene3D" id="3.30.1330.10">
    <property type="entry name" value="PurM-like, N-terminal domain"/>
    <property type="match status" value="1"/>
</dbReference>
<dbReference type="Pfam" id="PF02769">
    <property type="entry name" value="AIRS_C"/>
    <property type="match status" value="1"/>
</dbReference>
<dbReference type="AlphaFoldDB" id="A0A977PL32"/>
<sequence length="324" mass="35372">MERWSYAKAGVDINKQKEMQRKILGLIKSRAEGIGSYASSFKLGDMEITLHVDGVGTKTILLDKLGRNEIAGWDCVMVNANDIACEGFKGILLVDYLATEKGDPKLSEDIGKGLTKAIESIGAVLAGGETAIMPDVVKGYDISCTLLGTRYADTREPEPGDKVIAVASTGPHANGYTLIRKLIDAGRLSLDGIEEDIVAPVANYHNPLLDAMKEGKVKWAAHVTGGAFRKVHERLPKDLGLKLDCWEIPEVFMRIVKAGNLDPMEAYTTFNMGVGLIVIGDEESIKYFEREGLKAWVAGEVQKGETRICTPWGGAGYKVRNWQK</sequence>
<evidence type="ECO:0000256" key="2">
    <source>
        <dbReference type="ARBA" id="ARBA00013047"/>
    </source>
</evidence>
<dbReference type="InterPro" id="IPR036921">
    <property type="entry name" value="PurM-like_N_sf"/>
</dbReference>
<evidence type="ECO:0000256" key="1">
    <source>
        <dbReference type="ARBA" id="ARBA00004686"/>
    </source>
</evidence>
<dbReference type="GO" id="GO:0005524">
    <property type="term" value="F:ATP binding"/>
    <property type="evidence" value="ECO:0007669"/>
    <property type="project" value="UniProtKB-KW"/>
</dbReference>